<sequence>MADSGTGSVFSSVTTVFRLVDFTLALKEVSSENRAFITLIQRVREDVVEALRLRKQPTIFAHLAAIPGKKTWVDGAITDIHRSLNDIGLYVEGTRTDQETYGGAKMKQRFEWVLSHHQKLKVKELSLRTCHRSLMGAIHAMQAVENPAEDGGDTNEIPGSPAPSYQSRTSLPDTDEVEILKSPFARKRAIKAGIKEAPSVTVRETQPENENFPEPLTILSVAMPATPLGLKEPHPTLNPRGTSLHLRGTSGYFPSLPILNQGEPVYHELPGSTEFPRPKQKSTNPAYRPIVRKPVPPVPEAEASAPEVVPWEAPTDREVMKAIVEPTPAVGYDAVATNTIVDVVQKSATQERRRKAQARRFAAAYGD</sequence>
<evidence type="ECO:0000313" key="3">
    <source>
        <dbReference type="Proteomes" id="UP000250140"/>
    </source>
</evidence>
<feature type="compositionally biased region" description="Polar residues" evidence="1">
    <location>
        <begin position="163"/>
        <end position="172"/>
    </location>
</feature>
<organism evidence="2 3">
    <name type="scientific">Glonium stellatum</name>
    <dbReference type="NCBI Taxonomy" id="574774"/>
    <lineage>
        <taxon>Eukaryota</taxon>
        <taxon>Fungi</taxon>
        <taxon>Dikarya</taxon>
        <taxon>Ascomycota</taxon>
        <taxon>Pezizomycotina</taxon>
        <taxon>Dothideomycetes</taxon>
        <taxon>Pleosporomycetidae</taxon>
        <taxon>Gloniales</taxon>
        <taxon>Gloniaceae</taxon>
        <taxon>Glonium</taxon>
    </lineage>
</organism>
<dbReference type="EMBL" id="KV750840">
    <property type="protein sequence ID" value="OCL02970.1"/>
    <property type="molecule type" value="Genomic_DNA"/>
</dbReference>
<name>A0A8E2EQW2_9PEZI</name>
<reference evidence="2 3" key="1">
    <citation type="journal article" date="2016" name="Nat. Commun.">
        <title>Ectomycorrhizal ecology is imprinted in the genome of the dominant symbiotic fungus Cenococcum geophilum.</title>
        <authorList>
            <consortium name="DOE Joint Genome Institute"/>
            <person name="Peter M."/>
            <person name="Kohler A."/>
            <person name="Ohm R.A."/>
            <person name="Kuo A."/>
            <person name="Krutzmann J."/>
            <person name="Morin E."/>
            <person name="Arend M."/>
            <person name="Barry K.W."/>
            <person name="Binder M."/>
            <person name="Choi C."/>
            <person name="Clum A."/>
            <person name="Copeland A."/>
            <person name="Grisel N."/>
            <person name="Haridas S."/>
            <person name="Kipfer T."/>
            <person name="LaButti K."/>
            <person name="Lindquist E."/>
            <person name="Lipzen A."/>
            <person name="Maire R."/>
            <person name="Meier B."/>
            <person name="Mihaltcheva S."/>
            <person name="Molinier V."/>
            <person name="Murat C."/>
            <person name="Poggeler S."/>
            <person name="Quandt C.A."/>
            <person name="Sperisen C."/>
            <person name="Tritt A."/>
            <person name="Tisserant E."/>
            <person name="Crous P.W."/>
            <person name="Henrissat B."/>
            <person name="Nehls U."/>
            <person name="Egli S."/>
            <person name="Spatafora J.W."/>
            <person name="Grigoriev I.V."/>
            <person name="Martin F.M."/>
        </authorList>
    </citation>
    <scope>NUCLEOTIDE SEQUENCE [LARGE SCALE GENOMIC DNA]</scope>
    <source>
        <strain evidence="2 3">CBS 207.34</strain>
    </source>
</reference>
<dbReference type="Proteomes" id="UP000250140">
    <property type="component" value="Unassembled WGS sequence"/>
</dbReference>
<protein>
    <submittedName>
        <fullName evidence="2">Uncharacterized protein</fullName>
    </submittedName>
</protein>
<feature type="region of interest" description="Disordered" evidence="1">
    <location>
        <begin position="270"/>
        <end position="293"/>
    </location>
</feature>
<gene>
    <name evidence="2" type="ORF">AOQ84DRAFT_163300</name>
</gene>
<accession>A0A8E2EQW2</accession>
<evidence type="ECO:0000313" key="2">
    <source>
        <dbReference type="EMBL" id="OCL02970.1"/>
    </source>
</evidence>
<feature type="region of interest" description="Disordered" evidence="1">
    <location>
        <begin position="147"/>
        <end position="172"/>
    </location>
</feature>
<dbReference type="AlphaFoldDB" id="A0A8E2EQW2"/>
<dbReference type="OrthoDB" id="3798150at2759"/>
<keyword evidence="3" id="KW-1185">Reference proteome</keyword>
<feature type="region of interest" description="Disordered" evidence="1">
    <location>
        <begin position="347"/>
        <end position="367"/>
    </location>
</feature>
<evidence type="ECO:0000256" key="1">
    <source>
        <dbReference type="SAM" id="MobiDB-lite"/>
    </source>
</evidence>
<proteinExistence type="predicted"/>